<organism evidence="2 3">
    <name type="scientific">Shouchella clausii</name>
    <name type="common">Alkalihalobacillus clausii</name>
    <dbReference type="NCBI Taxonomy" id="79880"/>
    <lineage>
        <taxon>Bacteria</taxon>
        <taxon>Bacillati</taxon>
        <taxon>Bacillota</taxon>
        <taxon>Bacilli</taxon>
        <taxon>Bacillales</taxon>
        <taxon>Bacillaceae</taxon>
        <taxon>Shouchella</taxon>
    </lineage>
</organism>
<dbReference type="PANTHER" id="PTHR46211">
    <property type="entry name" value="GLYCEROPHOSPHORYL DIESTER PHOSPHODIESTERASE"/>
    <property type="match status" value="1"/>
</dbReference>
<protein>
    <recommendedName>
        <fullName evidence="1">GP-PDE domain-containing protein</fullName>
    </recommendedName>
</protein>
<dbReference type="EMBL" id="NPBS01000094">
    <property type="protein sequence ID" value="PAF24733.1"/>
    <property type="molecule type" value="Genomic_DNA"/>
</dbReference>
<dbReference type="GO" id="GO:0008081">
    <property type="term" value="F:phosphoric diester hydrolase activity"/>
    <property type="evidence" value="ECO:0007669"/>
    <property type="project" value="InterPro"/>
</dbReference>
<comment type="caution">
    <text evidence="2">The sequence shown here is derived from an EMBL/GenBank/DDBJ whole genome shotgun (WGS) entry which is preliminary data.</text>
</comment>
<evidence type="ECO:0000313" key="3">
    <source>
        <dbReference type="Proteomes" id="UP000216133"/>
    </source>
</evidence>
<name>A0A268RWV2_SHOCL</name>
<sequence length="243" mass="27293">MKTLIYAHRGASGSYPENTMKAFEQAAKAGADGIEFDVQLTKDDVPVVIHDRTVNRTTNGQGPVCQYMANELKQLNAAAKQTYQKQESIPFLSELLDWAASYPALHLNLEIKGYGQPHERVIDAILPLIRDNRFKERLVVSSFDHMLLAKLQAHLPFIETAALVKGPLFKATSYLKQLGAKGYHLDSMHVSKELIEEMNQANIAVRAFTVNDTTTLKKLFSWGCPAVFTDFPTRALHLRETFM</sequence>
<dbReference type="Gene3D" id="3.20.20.190">
    <property type="entry name" value="Phosphatidylinositol (PI) phosphodiesterase"/>
    <property type="match status" value="1"/>
</dbReference>
<dbReference type="SUPFAM" id="SSF51695">
    <property type="entry name" value="PLC-like phosphodiesterases"/>
    <property type="match status" value="1"/>
</dbReference>
<dbReference type="Proteomes" id="UP000216133">
    <property type="component" value="Unassembled WGS sequence"/>
</dbReference>
<reference evidence="2 3" key="1">
    <citation type="submission" date="2017-07" db="EMBL/GenBank/DDBJ databases">
        <title>Isolation and whole genome analysis of endospore-forming bacteria from heroin.</title>
        <authorList>
            <person name="Kalinowski J."/>
            <person name="Ahrens B."/>
            <person name="Al-Dilaimi A."/>
            <person name="Winkler A."/>
            <person name="Wibberg D."/>
            <person name="Schleenbecker U."/>
            <person name="Ruckert C."/>
            <person name="Wolfel R."/>
            <person name="Grass G."/>
        </authorList>
    </citation>
    <scope>NUCLEOTIDE SEQUENCE [LARGE SCALE GENOMIC DNA]</scope>
    <source>
        <strain evidence="2 3">7523-2</strain>
    </source>
</reference>
<feature type="domain" description="GP-PDE" evidence="1">
    <location>
        <begin position="3"/>
        <end position="239"/>
    </location>
</feature>
<dbReference type="PROSITE" id="PS51704">
    <property type="entry name" value="GP_PDE"/>
    <property type="match status" value="1"/>
</dbReference>
<gene>
    <name evidence="2" type="ORF">CHH61_17125</name>
</gene>
<dbReference type="PANTHER" id="PTHR46211:SF1">
    <property type="entry name" value="GLYCEROPHOSPHODIESTER PHOSPHODIESTERASE, CYTOPLASMIC"/>
    <property type="match status" value="1"/>
</dbReference>
<dbReference type="RefSeq" id="WP_095239146.1">
    <property type="nucleotide sequence ID" value="NZ_JAHHYG010000003.1"/>
</dbReference>
<proteinExistence type="predicted"/>
<dbReference type="GO" id="GO:0006629">
    <property type="term" value="P:lipid metabolic process"/>
    <property type="evidence" value="ECO:0007669"/>
    <property type="project" value="InterPro"/>
</dbReference>
<dbReference type="Pfam" id="PF03009">
    <property type="entry name" value="GDPD"/>
    <property type="match status" value="1"/>
</dbReference>
<evidence type="ECO:0000313" key="2">
    <source>
        <dbReference type="EMBL" id="PAF24733.1"/>
    </source>
</evidence>
<dbReference type="InterPro" id="IPR030395">
    <property type="entry name" value="GP_PDE_dom"/>
</dbReference>
<accession>A0A268RWV2</accession>
<evidence type="ECO:0000259" key="1">
    <source>
        <dbReference type="PROSITE" id="PS51704"/>
    </source>
</evidence>
<dbReference type="InterPro" id="IPR017946">
    <property type="entry name" value="PLC-like_Pdiesterase_TIM-brl"/>
</dbReference>
<dbReference type="AlphaFoldDB" id="A0A268RWV2"/>